<evidence type="ECO:0000313" key="2">
    <source>
        <dbReference type="Proteomes" id="UP000179448"/>
    </source>
</evidence>
<gene>
    <name evidence="1" type="ORF">A2997_00905</name>
</gene>
<accession>A0A1F6WQ29</accession>
<organism evidence="1 2">
    <name type="scientific">Candidatus Nomurabacteria bacterium RIFCSPLOWO2_01_FULL_36_10b</name>
    <dbReference type="NCBI Taxonomy" id="1801766"/>
    <lineage>
        <taxon>Bacteria</taxon>
        <taxon>Candidatus Nomuraibacteriota</taxon>
    </lineage>
</organism>
<reference evidence="1 2" key="1">
    <citation type="journal article" date="2016" name="Nat. Commun.">
        <title>Thousands of microbial genomes shed light on interconnected biogeochemical processes in an aquifer system.</title>
        <authorList>
            <person name="Anantharaman K."/>
            <person name="Brown C.T."/>
            <person name="Hug L.A."/>
            <person name="Sharon I."/>
            <person name="Castelle C.J."/>
            <person name="Probst A.J."/>
            <person name="Thomas B.C."/>
            <person name="Singh A."/>
            <person name="Wilkins M.J."/>
            <person name="Karaoz U."/>
            <person name="Brodie E.L."/>
            <person name="Williams K.H."/>
            <person name="Hubbard S.S."/>
            <person name="Banfield J.F."/>
        </authorList>
    </citation>
    <scope>NUCLEOTIDE SEQUENCE [LARGE SCALE GENOMIC DNA]</scope>
</reference>
<evidence type="ECO:0000313" key="1">
    <source>
        <dbReference type="EMBL" id="OGI83991.1"/>
    </source>
</evidence>
<sequence length="90" mass="10296">MLWWLKLINIMAKKENPIKLRKRAPHGTGEFRRELGSYLIQNPYDKAIFEKILAALQKGGQQAQNLRDFCEAGFPESPLTPSLLRKMLGA</sequence>
<proteinExistence type="predicted"/>
<dbReference type="EMBL" id="MFUQ01000005">
    <property type="protein sequence ID" value="OGI83991.1"/>
    <property type="molecule type" value="Genomic_DNA"/>
</dbReference>
<name>A0A1F6WQ29_9BACT</name>
<comment type="caution">
    <text evidence="1">The sequence shown here is derived from an EMBL/GenBank/DDBJ whole genome shotgun (WGS) entry which is preliminary data.</text>
</comment>
<dbReference type="Proteomes" id="UP000179448">
    <property type="component" value="Unassembled WGS sequence"/>
</dbReference>
<protein>
    <submittedName>
        <fullName evidence="1">Uncharacterized protein</fullName>
    </submittedName>
</protein>
<dbReference type="AlphaFoldDB" id="A0A1F6WQ29"/>